<evidence type="ECO:0000313" key="9">
    <source>
        <dbReference type="EMBL" id="CEN61037.1"/>
    </source>
</evidence>
<proteinExistence type="inferred from homology"/>
<dbReference type="InterPro" id="IPR017972">
    <property type="entry name" value="Cyt_P450_CS"/>
</dbReference>
<evidence type="ECO:0000256" key="3">
    <source>
        <dbReference type="ARBA" id="ARBA00022723"/>
    </source>
</evidence>
<dbReference type="PROSITE" id="PS00086">
    <property type="entry name" value="CYTOCHROME_P450"/>
    <property type="match status" value="1"/>
</dbReference>
<evidence type="ECO:0000256" key="7">
    <source>
        <dbReference type="RuleBase" id="RU000461"/>
    </source>
</evidence>
<dbReference type="PANTHER" id="PTHR24305">
    <property type="entry name" value="CYTOCHROME P450"/>
    <property type="match status" value="1"/>
</dbReference>
<dbReference type="GO" id="GO:0004497">
    <property type="term" value="F:monooxygenase activity"/>
    <property type="evidence" value="ECO:0007669"/>
    <property type="project" value="UniProtKB-KW"/>
</dbReference>
<accession>A0A0U5CPG4</accession>
<keyword evidence="8" id="KW-0812">Transmembrane</keyword>
<dbReference type="InterPro" id="IPR002401">
    <property type="entry name" value="Cyt_P450_E_grp-I"/>
</dbReference>
<dbReference type="Pfam" id="PF00067">
    <property type="entry name" value="p450"/>
    <property type="match status" value="1"/>
</dbReference>
<gene>
    <name evidence="9" type="ORF">ASPCAL07705</name>
</gene>
<keyword evidence="8" id="KW-1133">Transmembrane helix</keyword>
<keyword evidence="7" id="KW-0503">Monooxygenase</keyword>
<keyword evidence="4 7" id="KW-0560">Oxidoreductase</keyword>
<evidence type="ECO:0000313" key="10">
    <source>
        <dbReference type="Proteomes" id="UP000054771"/>
    </source>
</evidence>
<dbReference type="InterPro" id="IPR050121">
    <property type="entry name" value="Cytochrome_P450_monoxygenase"/>
</dbReference>
<dbReference type="GO" id="GO:0044550">
    <property type="term" value="P:secondary metabolite biosynthetic process"/>
    <property type="evidence" value="ECO:0007669"/>
    <property type="project" value="UniProtKB-ARBA"/>
</dbReference>
<feature type="transmembrane region" description="Helical" evidence="8">
    <location>
        <begin position="9"/>
        <end position="33"/>
    </location>
</feature>
<feature type="binding site" description="axial binding residue" evidence="6">
    <location>
        <position position="468"/>
    </location>
    <ligand>
        <name>heme</name>
        <dbReference type="ChEBI" id="CHEBI:30413"/>
    </ligand>
    <ligandPart>
        <name>Fe</name>
        <dbReference type="ChEBI" id="CHEBI:18248"/>
    </ligandPart>
</feature>
<dbReference type="STRING" id="454130.A0A0U5CPG4"/>
<dbReference type="GO" id="GO:0020037">
    <property type="term" value="F:heme binding"/>
    <property type="evidence" value="ECO:0007669"/>
    <property type="project" value="InterPro"/>
</dbReference>
<keyword evidence="8" id="KW-0472">Membrane</keyword>
<keyword evidence="3 6" id="KW-0479">Metal-binding</keyword>
<evidence type="ECO:0000256" key="1">
    <source>
        <dbReference type="ARBA" id="ARBA00001971"/>
    </source>
</evidence>
<dbReference type="InterPro" id="IPR036396">
    <property type="entry name" value="Cyt_P450_sf"/>
</dbReference>
<comment type="similarity">
    <text evidence="2 7">Belongs to the cytochrome P450 family.</text>
</comment>
<organism evidence="9 10">
    <name type="scientific">Aspergillus calidoustus</name>
    <dbReference type="NCBI Taxonomy" id="454130"/>
    <lineage>
        <taxon>Eukaryota</taxon>
        <taxon>Fungi</taxon>
        <taxon>Dikarya</taxon>
        <taxon>Ascomycota</taxon>
        <taxon>Pezizomycotina</taxon>
        <taxon>Eurotiomycetes</taxon>
        <taxon>Eurotiomycetidae</taxon>
        <taxon>Eurotiales</taxon>
        <taxon>Aspergillaceae</taxon>
        <taxon>Aspergillus</taxon>
        <taxon>Aspergillus subgen. Nidulantes</taxon>
    </lineage>
</organism>
<evidence type="ECO:0000256" key="6">
    <source>
        <dbReference type="PIRSR" id="PIRSR602401-1"/>
    </source>
</evidence>
<comment type="cofactor">
    <cofactor evidence="1 6">
        <name>heme</name>
        <dbReference type="ChEBI" id="CHEBI:30413"/>
    </cofactor>
</comment>
<evidence type="ECO:0008006" key="11">
    <source>
        <dbReference type="Google" id="ProtNLM"/>
    </source>
</evidence>
<dbReference type="InterPro" id="IPR001128">
    <property type="entry name" value="Cyt_P450"/>
</dbReference>
<dbReference type="OrthoDB" id="3945418at2759"/>
<dbReference type="PANTHER" id="PTHR24305:SF234">
    <property type="entry name" value="CYTOCHROME P450"/>
    <property type="match status" value="1"/>
</dbReference>
<evidence type="ECO:0000256" key="2">
    <source>
        <dbReference type="ARBA" id="ARBA00010617"/>
    </source>
</evidence>
<dbReference type="PRINTS" id="PR00463">
    <property type="entry name" value="EP450I"/>
</dbReference>
<dbReference type="GO" id="GO:0005506">
    <property type="term" value="F:iron ion binding"/>
    <property type="evidence" value="ECO:0007669"/>
    <property type="project" value="InterPro"/>
</dbReference>
<dbReference type="GO" id="GO:0016705">
    <property type="term" value="F:oxidoreductase activity, acting on paired donors, with incorporation or reduction of molecular oxygen"/>
    <property type="evidence" value="ECO:0007669"/>
    <property type="project" value="InterPro"/>
</dbReference>
<keyword evidence="10" id="KW-1185">Reference proteome</keyword>
<dbReference type="Gene3D" id="1.10.630.10">
    <property type="entry name" value="Cytochrome P450"/>
    <property type="match status" value="1"/>
</dbReference>
<protein>
    <recommendedName>
        <fullName evidence="11">Cytochrome P450</fullName>
    </recommendedName>
</protein>
<dbReference type="SUPFAM" id="SSF48264">
    <property type="entry name" value="Cytochrome P450"/>
    <property type="match status" value="1"/>
</dbReference>
<evidence type="ECO:0000256" key="5">
    <source>
        <dbReference type="ARBA" id="ARBA00023004"/>
    </source>
</evidence>
<dbReference type="PRINTS" id="PR00385">
    <property type="entry name" value="P450"/>
</dbReference>
<dbReference type="EMBL" id="CDMC01000006">
    <property type="protein sequence ID" value="CEN61037.1"/>
    <property type="molecule type" value="Genomic_DNA"/>
</dbReference>
<dbReference type="OMA" id="CTFSKGA"/>
<dbReference type="CDD" id="cd11062">
    <property type="entry name" value="CYP58-like"/>
    <property type="match status" value="1"/>
</dbReference>
<keyword evidence="6 7" id="KW-0349">Heme</keyword>
<evidence type="ECO:0000256" key="8">
    <source>
        <dbReference type="SAM" id="Phobius"/>
    </source>
</evidence>
<name>A0A0U5CPG4_ASPCI</name>
<evidence type="ECO:0000256" key="4">
    <source>
        <dbReference type="ARBA" id="ARBA00023002"/>
    </source>
</evidence>
<dbReference type="Proteomes" id="UP000054771">
    <property type="component" value="Unassembled WGS sequence"/>
</dbReference>
<dbReference type="AlphaFoldDB" id="A0A0U5CPG4"/>
<sequence>MYQGDRNQFAFLAAIASLVLAAYFLLSRLYYLYFHPLASFPGPTNAASSRRWIYRVTDGGFPEEELERLHKKYQTNALRIGPNELHITDVSKYKIIYSQANPFPKWGEFYEAFNSPHTVFTEVDAKMHKERRRLLNPVFSRTGVFKLEPIIHDKARIMINKIDRLREKNDINVYDALRCLTTEVIMEFAFAKSANMLEEQETTFESWFLTAFDAVAGSLWKMQEFPLLRKIAGRLPDKLVERLDPQLVNVFRMLKVFTAPNTYSRTFLILAWELMSVLLHQYAESCLNHYEIHGNTTPHPVVFDNLSSLSHQNKVTEALDILIAGADTTASTLTAGMMHILSNPKIHTKLVNALGGVGAYSGNAEAFQLLELEKIEYLTACVKESLRIGMAVPGRLPRIVPHNAPPFVVDDKVIPPGSIVSISAYTMHTSEDIWGPDARIFNPDRWLKPESKSLDQYLCTFSKGARMCIGQNVAFAEVTIVLAYFFRSFKIALPPGFVPPERKDKFTMEYAHPGLPLRFSAP</sequence>
<reference evidence="10" key="1">
    <citation type="journal article" date="2016" name="Genome Announc.">
        <title>Draft genome sequences of fungus Aspergillus calidoustus.</title>
        <authorList>
            <person name="Horn F."/>
            <person name="Linde J."/>
            <person name="Mattern D.J."/>
            <person name="Walther G."/>
            <person name="Guthke R."/>
            <person name="Scherlach K."/>
            <person name="Martin K."/>
            <person name="Brakhage A.A."/>
            <person name="Petzke L."/>
            <person name="Valiante V."/>
        </authorList>
    </citation>
    <scope>NUCLEOTIDE SEQUENCE [LARGE SCALE GENOMIC DNA]</scope>
    <source>
        <strain evidence="10">SF006504</strain>
    </source>
</reference>
<keyword evidence="5 6" id="KW-0408">Iron</keyword>